<evidence type="ECO:0000313" key="4">
    <source>
        <dbReference type="EMBL" id="WSD07889.1"/>
    </source>
</evidence>
<organism evidence="4 5">
    <name type="scientific">Streptomyces hirsutus</name>
    <dbReference type="NCBI Taxonomy" id="35620"/>
    <lineage>
        <taxon>Bacteria</taxon>
        <taxon>Bacillati</taxon>
        <taxon>Actinomycetota</taxon>
        <taxon>Actinomycetes</taxon>
        <taxon>Kitasatosporales</taxon>
        <taxon>Streptomycetaceae</taxon>
        <taxon>Streptomyces</taxon>
    </lineage>
</organism>
<sequence>MRNGRREVGERERRLRWLPAALLASAFVLDLALLNNVSTFPLLASAPVLAAPILSLRGTIATGVAANVIGLLLVELEREPTRADVTAFTSLVVLTVIAAGLNVLLTRDRQQLRTSREVAAAVQRAVLPDPPHRVGRLTVASRYEVAHAEAAIGGDLFSIHETPHGIRMIIADVRGKGLEAVRTVNALVGSFREACLHQPDLKDVVRQLEDRMQASTEGTSGAEAESFATAVVAELAPDYSELRIAVRGHAAPLLVRDGTALPLEPAVPSLPLGLGALGDGPGDAPDSTPDGDEVPVDRFELPAGATLVLYTDGINEARDADGAFFDLVPTLSRPFPPDPDAVLDTVLDAVLRHTGGTLQDDAALFAVTLDADTAVPTPDAAPGPRHGHDA</sequence>
<dbReference type="Pfam" id="PF07228">
    <property type="entry name" value="SpoIIE"/>
    <property type="match status" value="1"/>
</dbReference>
<feature type="transmembrane region" description="Helical" evidence="2">
    <location>
        <begin position="85"/>
        <end position="105"/>
    </location>
</feature>
<keyword evidence="2" id="KW-0472">Membrane</keyword>
<evidence type="ECO:0000259" key="3">
    <source>
        <dbReference type="SMART" id="SM00331"/>
    </source>
</evidence>
<keyword evidence="2" id="KW-0812">Transmembrane</keyword>
<dbReference type="InterPro" id="IPR036457">
    <property type="entry name" value="PPM-type-like_dom_sf"/>
</dbReference>
<dbReference type="Gene3D" id="3.60.40.10">
    <property type="entry name" value="PPM-type phosphatase domain"/>
    <property type="match status" value="1"/>
</dbReference>
<dbReference type="GeneID" id="91545012"/>
<evidence type="ECO:0000256" key="1">
    <source>
        <dbReference type="ARBA" id="ARBA00022801"/>
    </source>
</evidence>
<dbReference type="InterPro" id="IPR001932">
    <property type="entry name" value="PPM-type_phosphatase-like_dom"/>
</dbReference>
<reference evidence="4 5" key="1">
    <citation type="submission" date="2022-10" db="EMBL/GenBank/DDBJ databases">
        <title>The complete genomes of actinobacterial strains from the NBC collection.</title>
        <authorList>
            <person name="Joergensen T.S."/>
            <person name="Alvarez Arevalo M."/>
            <person name="Sterndorff E.B."/>
            <person name="Faurdal D."/>
            <person name="Vuksanovic O."/>
            <person name="Mourched A.-S."/>
            <person name="Charusanti P."/>
            <person name="Shaw S."/>
            <person name="Blin K."/>
            <person name="Weber T."/>
        </authorList>
    </citation>
    <scope>NUCLEOTIDE SEQUENCE [LARGE SCALE GENOMIC DNA]</scope>
    <source>
        <strain evidence="4 5">NBC 01753</strain>
    </source>
</reference>
<dbReference type="PANTHER" id="PTHR43156">
    <property type="entry name" value="STAGE II SPORULATION PROTEIN E-RELATED"/>
    <property type="match status" value="1"/>
</dbReference>
<evidence type="ECO:0000313" key="5">
    <source>
        <dbReference type="Proteomes" id="UP001335325"/>
    </source>
</evidence>
<evidence type="ECO:0000256" key="2">
    <source>
        <dbReference type="SAM" id="Phobius"/>
    </source>
</evidence>
<dbReference type="SUPFAM" id="SSF81606">
    <property type="entry name" value="PP2C-like"/>
    <property type="match status" value="1"/>
</dbReference>
<feature type="transmembrane region" description="Helical" evidence="2">
    <location>
        <begin position="49"/>
        <end position="73"/>
    </location>
</feature>
<keyword evidence="5" id="KW-1185">Reference proteome</keyword>
<accession>A0ABZ1GNX7</accession>
<dbReference type="EMBL" id="CP109134">
    <property type="protein sequence ID" value="WSD07889.1"/>
    <property type="molecule type" value="Genomic_DNA"/>
</dbReference>
<name>A0ABZ1GNX7_9ACTN</name>
<feature type="transmembrane region" description="Helical" evidence="2">
    <location>
        <begin position="21"/>
        <end position="43"/>
    </location>
</feature>
<feature type="domain" description="PPM-type phosphatase" evidence="3">
    <location>
        <begin position="137"/>
        <end position="369"/>
    </location>
</feature>
<keyword evidence="1" id="KW-0378">Hydrolase</keyword>
<dbReference type="PANTHER" id="PTHR43156:SF2">
    <property type="entry name" value="STAGE II SPORULATION PROTEIN E"/>
    <property type="match status" value="1"/>
</dbReference>
<protein>
    <submittedName>
        <fullName evidence="4">Serine/threonine-protein phosphatase</fullName>
    </submittedName>
</protein>
<dbReference type="RefSeq" id="WP_326753875.1">
    <property type="nucleotide sequence ID" value="NZ_CP109134.1"/>
</dbReference>
<dbReference type="InterPro" id="IPR052016">
    <property type="entry name" value="Bact_Sigma-Reg"/>
</dbReference>
<dbReference type="Proteomes" id="UP001335325">
    <property type="component" value="Chromosome"/>
</dbReference>
<gene>
    <name evidence="4" type="ORF">OIE73_20555</name>
</gene>
<dbReference type="SMART" id="SM00331">
    <property type="entry name" value="PP2C_SIG"/>
    <property type="match status" value="1"/>
</dbReference>
<proteinExistence type="predicted"/>
<keyword evidence="2" id="KW-1133">Transmembrane helix</keyword>